<dbReference type="EMBL" id="QGGR01000028">
    <property type="protein sequence ID" value="PWK33270.1"/>
    <property type="molecule type" value="Genomic_DNA"/>
</dbReference>
<evidence type="ECO:0000256" key="1">
    <source>
        <dbReference type="SAM" id="MobiDB-lite"/>
    </source>
</evidence>
<dbReference type="PROSITE" id="PS51257">
    <property type="entry name" value="PROKAR_LIPOPROTEIN"/>
    <property type="match status" value="1"/>
</dbReference>
<feature type="region of interest" description="Disordered" evidence="1">
    <location>
        <begin position="21"/>
        <end position="47"/>
    </location>
</feature>
<feature type="compositionally biased region" description="Pro residues" evidence="1">
    <location>
        <begin position="23"/>
        <end position="33"/>
    </location>
</feature>
<sequence length="173" mass="18492">MRREGATACALLFLLTGCDAPSEPAPRPAPPPGVTSAPEPTSGPACTAAASTVAPAAEHLAGDWVCTGATTEMRFRFSADGRYASRESLEYNAATGRFVFHRDQEGAYRATGNRLELTPSRSTRTRRAPDDPANDYVDKPEVLTPRLFNFQATPTKLNLHEDGGYALVLVPVG</sequence>
<keyword evidence="3" id="KW-1185">Reference proteome</keyword>
<organism evidence="2 3">
    <name type="scientific">Actinoplanes xinjiangensis</name>
    <dbReference type="NCBI Taxonomy" id="512350"/>
    <lineage>
        <taxon>Bacteria</taxon>
        <taxon>Bacillati</taxon>
        <taxon>Actinomycetota</taxon>
        <taxon>Actinomycetes</taxon>
        <taxon>Micromonosporales</taxon>
        <taxon>Micromonosporaceae</taxon>
        <taxon>Actinoplanes</taxon>
    </lineage>
</organism>
<evidence type="ECO:0000313" key="2">
    <source>
        <dbReference type="EMBL" id="PWK33270.1"/>
    </source>
</evidence>
<protein>
    <recommendedName>
        <fullName evidence="4">Lipoprotein</fullName>
    </recommendedName>
</protein>
<evidence type="ECO:0008006" key="4">
    <source>
        <dbReference type="Google" id="ProtNLM"/>
    </source>
</evidence>
<proteinExistence type="predicted"/>
<gene>
    <name evidence="2" type="ORF">BC793_12860</name>
</gene>
<name>A0A316EP68_9ACTN</name>
<evidence type="ECO:0000313" key="3">
    <source>
        <dbReference type="Proteomes" id="UP000245697"/>
    </source>
</evidence>
<dbReference type="AlphaFoldDB" id="A0A316EP68"/>
<accession>A0A316EP68</accession>
<reference evidence="2 3" key="1">
    <citation type="submission" date="2018-05" db="EMBL/GenBank/DDBJ databases">
        <title>Genomic Encyclopedia of Archaeal and Bacterial Type Strains, Phase II (KMG-II): from individual species to whole genera.</title>
        <authorList>
            <person name="Goeker M."/>
        </authorList>
    </citation>
    <scope>NUCLEOTIDE SEQUENCE [LARGE SCALE GENOMIC DNA]</scope>
    <source>
        <strain evidence="2 3">DSM 45184</strain>
    </source>
</reference>
<dbReference type="RefSeq" id="WP_109601711.1">
    <property type="nucleotide sequence ID" value="NZ_BONA01000083.1"/>
</dbReference>
<feature type="compositionally biased region" description="Low complexity" evidence="1">
    <location>
        <begin position="34"/>
        <end position="47"/>
    </location>
</feature>
<dbReference type="Proteomes" id="UP000245697">
    <property type="component" value="Unassembled WGS sequence"/>
</dbReference>
<comment type="caution">
    <text evidence="2">The sequence shown here is derived from an EMBL/GenBank/DDBJ whole genome shotgun (WGS) entry which is preliminary data.</text>
</comment>